<comment type="similarity">
    <text evidence="1 5">Belongs to the universal ribosomal protein uL24 family.</text>
</comment>
<evidence type="ECO:0000259" key="6">
    <source>
        <dbReference type="SMART" id="SM00739"/>
    </source>
</evidence>
<dbReference type="CDD" id="cd06089">
    <property type="entry name" value="KOW_RPL26"/>
    <property type="match status" value="1"/>
</dbReference>
<dbReference type="GO" id="GO:0019843">
    <property type="term" value="F:rRNA binding"/>
    <property type="evidence" value="ECO:0007669"/>
    <property type="project" value="UniProtKB-UniRule"/>
</dbReference>
<evidence type="ECO:0000313" key="8">
    <source>
        <dbReference type="Proteomes" id="UP000178017"/>
    </source>
</evidence>
<protein>
    <recommendedName>
        <fullName evidence="4 5">Large ribosomal subunit protein uL24</fullName>
    </recommendedName>
</protein>
<dbReference type="InterPro" id="IPR041988">
    <property type="entry name" value="Ribosomal_uL24_KOW"/>
</dbReference>
<comment type="function">
    <text evidence="5">One of the proteins that surrounds the polypeptide exit tunnel on the outside of the subunit.</text>
</comment>
<keyword evidence="2 5" id="KW-0689">Ribosomal protein</keyword>
<dbReference type="Proteomes" id="UP000178017">
    <property type="component" value="Unassembled WGS sequence"/>
</dbReference>
<keyword evidence="5" id="KW-0699">rRNA-binding</keyword>
<name>A0A1F5MJW0_9BACT</name>
<sequence>MSKIKKDDQVEIMLGKDQGRVGKVLRVFPKEGKVLVEGINSYKKHVKGRQGVEGGIIDIIKPVDVSNVALVCKTCKKATRVGFKIDGESKLRICRKCQEVI</sequence>
<dbReference type="InterPro" id="IPR057264">
    <property type="entry name" value="Ribosomal_uL24_C"/>
</dbReference>
<proteinExistence type="inferred from homology"/>
<feature type="domain" description="KOW" evidence="6">
    <location>
        <begin position="3"/>
        <end position="30"/>
    </location>
</feature>
<keyword evidence="5" id="KW-0694">RNA-binding</keyword>
<dbReference type="Pfam" id="PF00467">
    <property type="entry name" value="KOW"/>
    <property type="match status" value="1"/>
</dbReference>
<comment type="caution">
    <text evidence="7">The sequence shown here is derived from an EMBL/GenBank/DDBJ whole genome shotgun (WGS) entry which is preliminary data.</text>
</comment>
<evidence type="ECO:0000256" key="1">
    <source>
        <dbReference type="ARBA" id="ARBA00010618"/>
    </source>
</evidence>
<evidence type="ECO:0000256" key="4">
    <source>
        <dbReference type="ARBA" id="ARBA00035206"/>
    </source>
</evidence>
<dbReference type="GO" id="GO:1990904">
    <property type="term" value="C:ribonucleoprotein complex"/>
    <property type="evidence" value="ECO:0007669"/>
    <property type="project" value="UniProtKB-KW"/>
</dbReference>
<reference evidence="7 8" key="1">
    <citation type="journal article" date="2016" name="Nat. Commun.">
        <title>Thousands of microbial genomes shed light on interconnected biogeochemical processes in an aquifer system.</title>
        <authorList>
            <person name="Anantharaman K."/>
            <person name="Brown C.T."/>
            <person name="Hug L.A."/>
            <person name="Sharon I."/>
            <person name="Castelle C.J."/>
            <person name="Probst A.J."/>
            <person name="Thomas B.C."/>
            <person name="Singh A."/>
            <person name="Wilkins M.J."/>
            <person name="Karaoz U."/>
            <person name="Brodie E.L."/>
            <person name="Williams K.H."/>
            <person name="Hubbard S.S."/>
            <person name="Banfield J.F."/>
        </authorList>
    </citation>
    <scope>NUCLEOTIDE SEQUENCE [LARGE SCALE GENOMIC DNA]</scope>
</reference>
<dbReference type="EMBL" id="MFDO01000015">
    <property type="protein sequence ID" value="OGE65633.1"/>
    <property type="molecule type" value="Genomic_DNA"/>
</dbReference>
<dbReference type="GO" id="GO:0006412">
    <property type="term" value="P:translation"/>
    <property type="evidence" value="ECO:0007669"/>
    <property type="project" value="UniProtKB-UniRule"/>
</dbReference>
<keyword evidence="3 5" id="KW-0687">Ribonucleoprotein</keyword>
<dbReference type="InterPro" id="IPR008991">
    <property type="entry name" value="Translation_prot_SH3-like_sf"/>
</dbReference>
<dbReference type="GO" id="GO:0003735">
    <property type="term" value="F:structural constituent of ribosome"/>
    <property type="evidence" value="ECO:0007669"/>
    <property type="project" value="InterPro"/>
</dbReference>
<dbReference type="InterPro" id="IPR005824">
    <property type="entry name" value="KOW"/>
</dbReference>
<dbReference type="AlphaFoldDB" id="A0A1F5MJW0"/>
<dbReference type="InterPro" id="IPR014722">
    <property type="entry name" value="Rib_uL2_dom2"/>
</dbReference>
<dbReference type="SMART" id="SM00739">
    <property type="entry name" value="KOW"/>
    <property type="match status" value="1"/>
</dbReference>
<dbReference type="HAMAP" id="MF_01326_B">
    <property type="entry name" value="Ribosomal_uL24_B"/>
    <property type="match status" value="1"/>
</dbReference>
<dbReference type="PANTHER" id="PTHR12903">
    <property type="entry name" value="MITOCHONDRIAL RIBOSOMAL PROTEIN L24"/>
    <property type="match status" value="1"/>
</dbReference>
<evidence type="ECO:0000256" key="3">
    <source>
        <dbReference type="ARBA" id="ARBA00023274"/>
    </source>
</evidence>
<dbReference type="SUPFAM" id="SSF50104">
    <property type="entry name" value="Translation proteins SH3-like domain"/>
    <property type="match status" value="1"/>
</dbReference>
<dbReference type="InterPro" id="IPR003256">
    <property type="entry name" value="Ribosomal_uL24"/>
</dbReference>
<dbReference type="Gene3D" id="2.30.30.30">
    <property type="match status" value="1"/>
</dbReference>
<gene>
    <name evidence="5" type="primary">rplX</name>
    <name evidence="7" type="ORF">A3B49_03010</name>
</gene>
<dbReference type="Pfam" id="PF17136">
    <property type="entry name" value="ribosomal_L24"/>
    <property type="match status" value="1"/>
</dbReference>
<dbReference type="GO" id="GO:0005840">
    <property type="term" value="C:ribosome"/>
    <property type="evidence" value="ECO:0007669"/>
    <property type="project" value="UniProtKB-KW"/>
</dbReference>
<evidence type="ECO:0000313" key="7">
    <source>
        <dbReference type="EMBL" id="OGE65633.1"/>
    </source>
</evidence>
<organism evidence="7 8">
    <name type="scientific">Candidatus Daviesbacteria bacterium RIFCSPLOWO2_01_FULL_40_24</name>
    <dbReference type="NCBI Taxonomy" id="1797787"/>
    <lineage>
        <taxon>Bacteria</taxon>
        <taxon>Candidatus Daviesiibacteriota</taxon>
    </lineage>
</organism>
<comment type="function">
    <text evidence="5">One of two assembly initiator proteins, it binds directly to the 5'-end of the 23S rRNA, where it nucleates assembly of the 50S subunit.</text>
</comment>
<accession>A0A1F5MJW0</accession>
<comment type="subunit">
    <text evidence="5">Part of the 50S ribosomal subunit.</text>
</comment>
<evidence type="ECO:0000256" key="5">
    <source>
        <dbReference type="HAMAP-Rule" id="MF_01326"/>
    </source>
</evidence>
<dbReference type="NCBIfam" id="TIGR01079">
    <property type="entry name" value="rplX_bact"/>
    <property type="match status" value="1"/>
</dbReference>
<evidence type="ECO:0000256" key="2">
    <source>
        <dbReference type="ARBA" id="ARBA00022980"/>
    </source>
</evidence>